<feature type="non-terminal residue" evidence="2">
    <location>
        <position position="1"/>
    </location>
</feature>
<evidence type="ECO:0000313" key="2">
    <source>
        <dbReference type="EMBL" id="MEQ2242363.1"/>
    </source>
</evidence>
<dbReference type="Proteomes" id="UP001482620">
    <property type="component" value="Unassembled WGS sequence"/>
</dbReference>
<evidence type="ECO:0000313" key="3">
    <source>
        <dbReference type="Proteomes" id="UP001482620"/>
    </source>
</evidence>
<reference evidence="2 3" key="1">
    <citation type="submission" date="2021-06" db="EMBL/GenBank/DDBJ databases">
        <authorList>
            <person name="Palmer J.M."/>
        </authorList>
    </citation>
    <scope>NUCLEOTIDE SEQUENCE [LARGE SCALE GENOMIC DNA]</scope>
    <source>
        <strain evidence="3">if_2019</strain>
        <tissue evidence="2">Muscle</tissue>
    </source>
</reference>
<evidence type="ECO:0000256" key="1">
    <source>
        <dbReference type="SAM" id="MobiDB-lite"/>
    </source>
</evidence>
<proteinExistence type="predicted"/>
<sequence length="206" mass="22362">VSSRELGLFVRSVGQLFVTVNTVVRAVVLPSDSACRNSFSTGVSPRHSFASVGPRREKQKTSARFVPSYPDGHRCGRERLVERKSAVIPFSGCAGRRVRSSALQEELRAEPLLLHIERTQLRWHGHLSHARCSGHVQPEGGPGHTGGTMSLSQRGNASGLPGGAGGDLMVLKRIQDHKKVPAGNQEKCDIVLLPRTPVHCVDFHPT</sequence>
<feature type="region of interest" description="Disordered" evidence="1">
    <location>
        <begin position="132"/>
        <end position="164"/>
    </location>
</feature>
<keyword evidence="3" id="KW-1185">Reference proteome</keyword>
<protein>
    <submittedName>
        <fullName evidence="2">Uncharacterized protein</fullName>
    </submittedName>
</protein>
<organism evidence="2 3">
    <name type="scientific">Ilyodon furcidens</name>
    <name type="common">goldbreast splitfin</name>
    <dbReference type="NCBI Taxonomy" id="33524"/>
    <lineage>
        <taxon>Eukaryota</taxon>
        <taxon>Metazoa</taxon>
        <taxon>Chordata</taxon>
        <taxon>Craniata</taxon>
        <taxon>Vertebrata</taxon>
        <taxon>Euteleostomi</taxon>
        <taxon>Actinopterygii</taxon>
        <taxon>Neopterygii</taxon>
        <taxon>Teleostei</taxon>
        <taxon>Neoteleostei</taxon>
        <taxon>Acanthomorphata</taxon>
        <taxon>Ovalentaria</taxon>
        <taxon>Atherinomorphae</taxon>
        <taxon>Cyprinodontiformes</taxon>
        <taxon>Goodeidae</taxon>
        <taxon>Ilyodon</taxon>
    </lineage>
</organism>
<feature type="non-terminal residue" evidence="2">
    <location>
        <position position="206"/>
    </location>
</feature>
<comment type="caution">
    <text evidence="2">The sequence shown here is derived from an EMBL/GenBank/DDBJ whole genome shotgun (WGS) entry which is preliminary data.</text>
</comment>
<dbReference type="EMBL" id="JAHRIQ010064521">
    <property type="protein sequence ID" value="MEQ2242363.1"/>
    <property type="molecule type" value="Genomic_DNA"/>
</dbReference>
<gene>
    <name evidence="2" type="ORF">ILYODFUR_035171</name>
</gene>
<name>A0ABV0UEX7_9TELE</name>
<accession>A0ABV0UEX7</accession>